<keyword evidence="2" id="KW-0540">Nuclease</keyword>
<dbReference type="AlphaFoldDB" id="A0A935PVQ0"/>
<dbReference type="CDD" id="cd06260">
    <property type="entry name" value="DUF820-like"/>
    <property type="match status" value="1"/>
</dbReference>
<dbReference type="Pfam" id="PF05685">
    <property type="entry name" value="Uma2"/>
    <property type="match status" value="1"/>
</dbReference>
<name>A0A935PVQ0_9PROT</name>
<keyword evidence="2" id="KW-0255">Endonuclease</keyword>
<dbReference type="GO" id="GO:0004519">
    <property type="term" value="F:endonuclease activity"/>
    <property type="evidence" value="ECO:0007669"/>
    <property type="project" value="UniProtKB-KW"/>
</dbReference>
<dbReference type="InterPro" id="IPR008538">
    <property type="entry name" value="Uma2"/>
</dbReference>
<sequence length="186" mass="20709">MGLPQERPAAYADLFDLPENVVGEIIDGRLVTHPRPAPRHARAYSSLGFELGGPFDQARNGPGGWWILDEPELHLAQHVLVPDIAGWRRERLPRLPETAWFDLAPDWVCEILSPATARVDRAEKLPIYAAQGVKHAWLVDPDLRILEVFENRDGQWLLLAVLEDDAAVSQPPFAAISFALGGLWAD</sequence>
<evidence type="ECO:0000313" key="3">
    <source>
        <dbReference type="Proteomes" id="UP000697998"/>
    </source>
</evidence>
<evidence type="ECO:0000259" key="1">
    <source>
        <dbReference type="Pfam" id="PF05685"/>
    </source>
</evidence>
<dbReference type="InterPro" id="IPR011335">
    <property type="entry name" value="Restrct_endonuc-II-like"/>
</dbReference>
<dbReference type="Proteomes" id="UP000697998">
    <property type="component" value="Unassembled WGS sequence"/>
</dbReference>
<organism evidence="2 3">
    <name type="scientific">Candidatus Accumulibacter proximus</name>
    <dbReference type="NCBI Taxonomy" id="2954385"/>
    <lineage>
        <taxon>Bacteria</taxon>
        <taxon>Pseudomonadati</taxon>
        <taxon>Pseudomonadota</taxon>
        <taxon>Betaproteobacteria</taxon>
        <taxon>Candidatus Accumulibacter</taxon>
    </lineage>
</organism>
<feature type="domain" description="Putative restriction endonuclease" evidence="1">
    <location>
        <begin position="19"/>
        <end position="177"/>
    </location>
</feature>
<accession>A0A935PVQ0</accession>
<dbReference type="PANTHER" id="PTHR34107:SF4">
    <property type="entry name" value="SLL1222 PROTEIN"/>
    <property type="match status" value="1"/>
</dbReference>
<dbReference type="PANTHER" id="PTHR34107">
    <property type="entry name" value="SLL0198 PROTEIN-RELATED"/>
    <property type="match status" value="1"/>
</dbReference>
<dbReference type="InterPro" id="IPR012296">
    <property type="entry name" value="Nuclease_put_TT1808"/>
</dbReference>
<dbReference type="SUPFAM" id="SSF52980">
    <property type="entry name" value="Restriction endonuclease-like"/>
    <property type="match status" value="1"/>
</dbReference>
<gene>
    <name evidence="2" type="ORF">IPJ27_00310</name>
</gene>
<dbReference type="Gene3D" id="3.90.1570.10">
    <property type="entry name" value="tt1808, chain A"/>
    <property type="match status" value="1"/>
</dbReference>
<dbReference type="EMBL" id="JADJMH010000001">
    <property type="protein sequence ID" value="MBK7673318.1"/>
    <property type="molecule type" value="Genomic_DNA"/>
</dbReference>
<comment type="caution">
    <text evidence="2">The sequence shown here is derived from an EMBL/GenBank/DDBJ whole genome shotgun (WGS) entry which is preliminary data.</text>
</comment>
<keyword evidence="2" id="KW-0378">Hydrolase</keyword>
<protein>
    <submittedName>
        <fullName evidence="2">Uma2 family endonuclease</fullName>
    </submittedName>
</protein>
<proteinExistence type="predicted"/>
<evidence type="ECO:0000313" key="2">
    <source>
        <dbReference type="EMBL" id="MBK7673318.1"/>
    </source>
</evidence>
<reference evidence="2 3" key="1">
    <citation type="submission" date="2020-10" db="EMBL/GenBank/DDBJ databases">
        <title>Connecting structure to function with the recovery of over 1000 high-quality activated sludge metagenome-assembled genomes encoding full-length rRNA genes using long-read sequencing.</title>
        <authorList>
            <person name="Singleton C.M."/>
            <person name="Petriglieri F."/>
            <person name="Kristensen J.M."/>
            <person name="Kirkegaard R.H."/>
            <person name="Michaelsen T.Y."/>
            <person name="Andersen M.H."/>
            <person name="Karst S.M."/>
            <person name="Dueholm M.S."/>
            <person name="Nielsen P.H."/>
            <person name="Albertsen M."/>
        </authorList>
    </citation>
    <scope>NUCLEOTIDE SEQUENCE [LARGE SCALE GENOMIC DNA]</scope>
    <source>
        <strain evidence="2">EsbW_18-Q3-R4-48_BATAC.285</strain>
    </source>
</reference>